<evidence type="ECO:0000256" key="3">
    <source>
        <dbReference type="ARBA" id="ARBA00022989"/>
    </source>
</evidence>
<name>A0ABR4G2Q3_9EURO</name>
<feature type="transmembrane region" description="Helical" evidence="6">
    <location>
        <begin position="437"/>
        <end position="454"/>
    </location>
</feature>
<feature type="transmembrane region" description="Helical" evidence="6">
    <location>
        <begin position="149"/>
        <end position="167"/>
    </location>
</feature>
<evidence type="ECO:0000256" key="4">
    <source>
        <dbReference type="ARBA" id="ARBA00023136"/>
    </source>
</evidence>
<feature type="transmembrane region" description="Helical" evidence="6">
    <location>
        <begin position="319"/>
        <end position="345"/>
    </location>
</feature>
<feature type="transmembrane region" description="Helical" evidence="6">
    <location>
        <begin position="88"/>
        <end position="108"/>
    </location>
</feature>
<comment type="subcellular location">
    <subcellularLocation>
        <location evidence="1">Membrane</location>
        <topology evidence="1">Multi-pass membrane protein</topology>
    </subcellularLocation>
</comment>
<evidence type="ECO:0000313" key="8">
    <source>
        <dbReference type="EMBL" id="KAL2793297.1"/>
    </source>
</evidence>
<dbReference type="InterPro" id="IPR011701">
    <property type="entry name" value="MFS"/>
</dbReference>
<accession>A0ABR4G2Q3</accession>
<feature type="domain" description="Major facilitator superfamily (MFS) profile" evidence="7">
    <location>
        <begin position="54"/>
        <end position="493"/>
    </location>
</feature>
<evidence type="ECO:0000256" key="2">
    <source>
        <dbReference type="ARBA" id="ARBA00022692"/>
    </source>
</evidence>
<dbReference type="PANTHER" id="PTHR23502:SF2">
    <property type="entry name" value="TRANSPORTER, PUTATIVE (AFU_ORTHOLOGUE AFUA_2G08910)-RELATED"/>
    <property type="match status" value="1"/>
</dbReference>
<keyword evidence="4 6" id="KW-0472">Membrane</keyword>
<feature type="transmembrane region" description="Helical" evidence="6">
    <location>
        <begin position="55"/>
        <end position="76"/>
    </location>
</feature>
<feature type="transmembrane region" description="Helical" evidence="6">
    <location>
        <begin position="466"/>
        <end position="489"/>
    </location>
</feature>
<evidence type="ECO:0000256" key="6">
    <source>
        <dbReference type="SAM" id="Phobius"/>
    </source>
</evidence>
<sequence length="493" mass="54309">MSSPDTLRGKDSQSSIHMEDVAPTPPQEPVDLDSYAREDPGNPRNWPIWKKNAQILMVAFHSMSATFVAAGIIPAYETLAEEYGITVPQASYLTSAQILLFGIAPFVWKPITAIYGRYHVFLFSVFGAMLCNIGSAKATTFGAQMTARVLGAILISPPFGIGSGVINDLCEPEHRAQKLGWWTLMLTLGTPCGPFIMGFVTQHIGVEWIFWIFTIINFVQLLLYIAIGEETLYIPDPGQQRNRNGGGFCGKFIPRRIDQRPLRPREFIEPLFLSRYPRVLIPAIAHAVVFCYANIVLIVEMPIAFGEKFHFNAQQIGLQFIAIIIGCVLGEQVSGPVSDWFLVALKRRRSRNSKEEEGNGSGNVCDADRLWLSYIGYATVVAGLLVWGIQLEKADRTWNVTPCVGAAIASFGNQVITTILIAFAVDSYKERATDVGVCINLYRQIYGFIGPFYFPDMFETLKLSGAAGVMCGIVAVAALLPTVAIQFAASRSK</sequence>
<feature type="transmembrane region" description="Helical" evidence="6">
    <location>
        <begin position="404"/>
        <end position="425"/>
    </location>
</feature>
<evidence type="ECO:0000256" key="1">
    <source>
        <dbReference type="ARBA" id="ARBA00004141"/>
    </source>
</evidence>
<keyword evidence="2 6" id="KW-0812">Transmembrane</keyword>
<feature type="region of interest" description="Disordered" evidence="5">
    <location>
        <begin position="1"/>
        <end position="37"/>
    </location>
</feature>
<keyword evidence="3 6" id="KW-1133">Transmembrane helix</keyword>
<feature type="transmembrane region" description="Helical" evidence="6">
    <location>
        <begin position="371"/>
        <end position="389"/>
    </location>
</feature>
<reference evidence="8 9" key="1">
    <citation type="submission" date="2024-07" db="EMBL/GenBank/DDBJ databases">
        <title>Section-level genome sequencing and comparative genomics of Aspergillus sections Usti and Cavernicolus.</title>
        <authorList>
            <consortium name="Lawrence Berkeley National Laboratory"/>
            <person name="Nybo J.L."/>
            <person name="Vesth T.C."/>
            <person name="Theobald S."/>
            <person name="Frisvad J.C."/>
            <person name="Larsen T.O."/>
            <person name="Kjaerboelling I."/>
            <person name="Rothschild-Mancinelli K."/>
            <person name="Lyhne E.K."/>
            <person name="Kogle M.E."/>
            <person name="Barry K."/>
            <person name="Clum A."/>
            <person name="Na H."/>
            <person name="Ledsgaard L."/>
            <person name="Lin J."/>
            <person name="Lipzen A."/>
            <person name="Kuo A."/>
            <person name="Riley R."/>
            <person name="Mondo S."/>
            <person name="Labutti K."/>
            <person name="Haridas S."/>
            <person name="Pangalinan J."/>
            <person name="Salamov A.A."/>
            <person name="Simmons B.A."/>
            <person name="Magnuson J.K."/>
            <person name="Chen J."/>
            <person name="Drula E."/>
            <person name="Henrissat B."/>
            <person name="Wiebenga A."/>
            <person name="Lubbers R.J."/>
            <person name="Gomes A.C."/>
            <person name="Makela M.R."/>
            <person name="Stajich J."/>
            <person name="Grigoriev I.V."/>
            <person name="Mortensen U.H."/>
            <person name="De Vries R.P."/>
            <person name="Baker S.E."/>
            <person name="Andersen M.R."/>
        </authorList>
    </citation>
    <scope>NUCLEOTIDE SEQUENCE [LARGE SCALE GENOMIC DNA]</scope>
    <source>
        <strain evidence="8 9">CBS 209.92</strain>
    </source>
</reference>
<dbReference type="SUPFAM" id="SSF103473">
    <property type="entry name" value="MFS general substrate transporter"/>
    <property type="match status" value="1"/>
</dbReference>
<protein>
    <submittedName>
        <fullName evidence="8">MFS general substrate transporter</fullName>
    </submittedName>
</protein>
<keyword evidence="9" id="KW-1185">Reference proteome</keyword>
<feature type="transmembrane region" description="Helical" evidence="6">
    <location>
        <begin position="279"/>
        <end position="299"/>
    </location>
</feature>
<dbReference type="Gene3D" id="1.20.1250.20">
    <property type="entry name" value="MFS general substrate transporter like domains"/>
    <property type="match status" value="1"/>
</dbReference>
<dbReference type="InterPro" id="IPR036259">
    <property type="entry name" value="MFS_trans_sf"/>
</dbReference>
<gene>
    <name evidence="8" type="ORF">BJX66DRAFT_351931</name>
</gene>
<organism evidence="8 9">
    <name type="scientific">Aspergillus keveii</name>
    <dbReference type="NCBI Taxonomy" id="714993"/>
    <lineage>
        <taxon>Eukaryota</taxon>
        <taxon>Fungi</taxon>
        <taxon>Dikarya</taxon>
        <taxon>Ascomycota</taxon>
        <taxon>Pezizomycotina</taxon>
        <taxon>Eurotiomycetes</taxon>
        <taxon>Eurotiomycetidae</taxon>
        <taxon>Eurotiales</taxon>
        <taxon>Aspergillaceae</taxon>
        <taxon>Aspergillus</taxon>
        <taxon>Aspergillus subgen. Nidulantes</taxon>
    </lineage>
</organism>
<feature type="transmembrane region" description="Helical" evidence="6">
    <location>
        <begin position="179"/>
        <end position="202"/>
    </location>
</feature>
<evidence type="ECO:0000256" key="5">
    <source>
        <dbReference type="SAM" id="MobiDB-lite"/>
    </source>
</evidence>
<dbReference type="Proteomes" id="UP001610563">
    <property type="component" value="Unassembled WGS sequence"/>
</dbReference>
<dbReference type="PROSITE" id="PS50850">
    <property type="entry name" value="MFS"/>
    <property type="match status" value="1"/>
</dbReference>
<dbReference type="PANTHER" id="PTHR23502">
    <property type="entry name" value="MAJOR FACILITATOR SUPERFAMILY"/>
    <property type="match status" value="1"/>
</dbReference>
<proteinExistence type="predicted"/>
<evidence type="ECO:0000259" key="7">
    <source>
        <dbReference type="PROSITE" id="PS50850"/>
    </source>
</evidence>
<feature type="transmembrane region" description="Helical" evidence="6">
    <location>
        <begin position="120"/>
        <end position="143"/>
    </location>
</feature>
<dbReference type="EMBL" id="JBFTWV010000060">
    <property type="protein sequence ID" value="KAL2793297.1"/>
    <property type="molecule type" value="Genomic_DNA"/>
</dbReference>
<dbReference type="InterPro" id="IPR020846">
    <property type="entry name" value="MFS_dom"/>
</dbReference>
<evidence type="ECO:0000313" key="9">
    <source>
        <dbReference type="Proteomes" id="UP001610563"/>
    </source>
</evidence>
<comment type="caution">
    <text evidence="8">The sequence shown here is derived from an EMBL/GenBank/DDBJ whole genome shotgun (WGS) entry which is preliminary data.</text>
</comment>
<feature type="transmembrane region" description="Helical" evidence="6">
    <location>
        <begin position="208"/>
        <end position="227"/>
    </location>
</feature>
<dbReference type="Pfam" id="PF07690">
    <property type="entry name" value="MFS_1"/>
    <property type="match status" value="1"/>
</dbReference>